<protein>
    <submittedName>
        <fullName evidence="2">Uncharacterized protein</fullName>
    </submittedName>
</protein>
<sequence length="448" mass="50852">MSLSILRTESETVKLREENASLKKDMASVMGYDAEISKLREENTLLKRDLTEMHALETRNMKTQMIQLVEKVQSFTEQLKVIHQMSEQLRTVENKLEVKAEIRSVAELKDQVFGLSRTLQDLTSNVSAFKSEANRNSKEIKAHICAVSDQMMEQVAILNKSKANKSDPVQGTTVDSSWIQSFEQTRKACDQNASELQALGENLSRYKSRTEEDLAQKVSKEEFKDLESKLGISREECNEMLKSSSKQFVEQFRRTENQMQYNLEKIDEIETKVEQSVNICKKNTADLIENRKINKDFILRSEQEIAKKVGMDAVLMLLKDKATQKDCEQIVLSVNQDLNEKLIRCNRFIQSMREDVDVLLTMIMQDVHNSQSNDVKSTALGSVRCISCCRPVATPRRRMLLKSLSVAPSRAASASPSLRGPIMPAVETSAVADSPPQQIRSNSAFGRW</sequence>
<proteinExistence type="predicted"/>
<reference evidence="2" key="1">
    <citation type="submission" date="2021-01" db="EMBL/GenBank/DDBJ databases">
        <authorList>
            <person name="Corre E."/>
            <person name="Pelletier E."/>
            <person name="Niang G."/>
            <person name="Scheremetjew M."/>
            <person name="Finn R."/>
            <person name="Kale V."/>
            <person name="Holt S."/>
            <person name="Cochrane G."/>
            <person name="Meng A."/>
            <person name="Brown T."/>
            <person name="Cohen L."/>
        </authorList>
    </citation>
    <scope>NUCLEOTIDE SEQUENCE</scope>
    <source>
        <strain evidence="2">CCAP979/52</strain>
    </source>
</reference>
<name>A0A7S0LUB3_9CRYP</name>
<gene>
    <name evidence="2" type="ORF">CCUR1050_LOCUS518</name>
</gene>
<dbReference type="AlphaFoldDB" id="A0A7S0LUB3"/>
<dbReference type="EMBL" id="HBEZ01000933">
    <property type="protein sequence ID" value="CAD8622844.1"/>
    <property type="molecule type" value="Transcribed_RNA"/>
</dbReference>
<organism evidence="2">
    <name type="scientific">Cryptomonas curvata</name>
    <dbReference type="NCBI Taxonomy" id="233186"/>
    <lineage>
        <taxon>Eukaryota</taxon>
        <taxon>Cryptophyceae</taxon>
        <taxon>Cryptomonadales</taxon>
        <taxon>Cryptomonadaceae</taxon>
        <taxon>Cryptomonas</taxon>
    </lineage>
</organism>
<feature type="compositionally biased region" description="Polar residues" evidence="1">
    <location>
        <begin position="435"/>
        <end position="448"/>
    </location>
</feature>
<evidence type="ECO:0000256" key="1">
    <source>
        <dbReference type="SAM" id="MobiDB-lite"/>
    </source>
</evidence>
<accession>A0A7S0LUB3</accession>
<evidence type="ECO:0000313" key="2">
    <source>
        <dbReference type="EMBL" id="CAD8622844.1"/>
    </source>
</evidence>
<feature type="region of interest" description="Disordered" evidence="1">
    <location>
        <begin position="426"/>
        <end position="448"/>
    </location>
</feature>